<protein>
    <submittedName>
        <fullName evidence="2">Uncharacterized protein</fullName>
    </submittedName>
</protein>
<dbReference type="EMBL" id="NJES01000011">
    <property type="protein sequence ID" value="PHH80687.1"/>
    <property type="molecule type" value="Genomic_DNA"/>
</dbReference>
<organism evidence="2 3">
    <name type="scientific">Ophiocordyceps camponoti-rufipedis</name>
    <dbReference type="NCBI Taxonomy" id="2004952"/>
    <lineage>
        <taxon>Eukaryota</taxon>
        <taxon>Fungi</taxon>
        <taxon>Dikarya</taxon>
        <taxon>Ascomycota</taxon>
        <taxon>Pezizomycotina</taxon>
        <taxon>Sordariomycetes</taxon>
        <taxon>Hypocreomycetidae</taxon>
        <taxon>Hypocreales</taxon>
        <taxon>Ophiocordycipitaceae</taxon>
        <taxon>Ophiocordyceps</taxon>
    </lineage>
</organism>
<dbReference type="AlphaFoldDB" id="A0A2C5ZI33"/>
<accession>A0A2C5ZI33</accession>
<sequence>MPPAVVDTELRCSTSDALGTYNLGEHLGQTQSMESAIMEAEDEEQLVHVAVTDWPTAWMSLLSATEAEDDTAALLASLYPDSMWTVANILVANCDALPLQLDQAWTFTFSAQHICLQEMPAIIIFHLSSCRRIVNSTQHWTAKSTGIQTCRACYSVRRKAVDILDLEASGKMTLLKMIPSQDDSFYEDELCRLIFLVAKVGAINVLLRSDIATDWTVQRGRSANKSVNPQRTSQHQTNQPHPAVATKHKALNNFSEQPLLFIQPIFTVDTASSRGSDGITFATVPVYLEGFFRCVGCNFAVICSLGLLYVGMFQTDRLTLRLCSRDAKINDYMAHPRRHIGRPPSRSETLRLRRLFSFYTRETIP</sequence>
<comment type="caution">
    <text evidence="2">The sequence shown here is derived from an EMBL/GenBank/DDBJ whole genome shotgun (WGS) entry which is preliminary data.</text>
</comment>
<gene>
    <name evidence="2" type="ORF">CDD80_367</name>
</gene>
<evidence type="ECO:0000313" key="2">
    <source>
        <dbReference type="EMBL" id="PHH80687.1"/>
    </source>
</evidence>
<name>A0A2C5ZI33_9HYPO</name>
<evidence type="ECO:0000256" key="1">
    <source>
        <dbReference type="SAM" id="MobiDB-lite"/>
    </source>
</evidence>
<reference evidence="2 3" key="1">
    <citation type="submission" date="2017-06" db="EMBL/GenBank/DDBJ databases">
        <title>Ant-infecting Ophiocordyceps genomes reveal a high diversity of potential behavioral manipulation genes and a possible major role for enterotoxins.</title>
        <authorList>
            <person name="De Bekker C."/>
            <person name="Evans H.C."/>
            <person name="Brachmann A."/>
            <person name="Hughes D.P."/>
        </authorList>
    </citation>
    <scope>NUCLEOTIDE SEQUENCE [LARGE SCALE GENOMIC DNA]</scope>
    <source>
        <strain evidence="2 3">Map16</strain>
    </source>
</reference>
<evidence type="ECO:0000313" key="3">
    <source>
        <dbReference type="Proteomes" id="UP000226431"/>
    </source>
</evidence>
<proteinExistence type="predicted"/>
<dbReference type="Proteomes" id="UP000226431">
    <property type="component" value="Unassembled WGS sequence"/>
</dbReference>
<feature type="region of interest" description="Disordered" evidence="1">
    <location>
        <begin position="222"/>
        <end position="241"/>
    </location>
</feature>
<feature type="compositionally biased region" description="Polar residues" evidence="1">
    <location>
        <begin position="222"/>
        <end position="240"/>
    </location>
</feature>
<keyword evidence="3" id="KW-1185">Reference proteome</keyword>